<reference evidence="2" key="2">
    <citation type="submission" date="2025-08" db="UniProtKB">
        <authorList>
            <consortium name="Ensembl"/>
        </authorList>
    </citation>
    <scope>IDENTIFICATION</scope>
</reference>
<dbReference type="Proteomes" id="UP000314982">
    <property type="component" value="Unassembled WGS sequence"/>
</dbReference>
<reference evidence="2" key="3">
    <citation type="submission" date="2025-09" db="UniProtKB">
        <authorList>
            <consortium name="Ensembl"/>
        </authorList>
    </citation>
    <scope>IDENTIFICATION</scope>
</reference>
<dbReference type="PANTHER" id="PTHR10351">
    <property type="entry name" value="TRANSCRIPTION FACTOR BTF3 FAMILY MEMBER"/>
    <property type="match status" value="1"/>
</dbReference>
<reference evidence="3" key="1">
    <citation type="submission" date="2018-06" db="EMBL/GenBank/DDBJ databases">
        <title>Genome assembly of Danube salmon.</title>
        <authorList>
            <person name="Macqueen D.J."/>
            <person name="Gundappa M.K."/>
        </authorList>
    </citation>
    <scope>NUCLEOTIDE SEQUENCE [LARGE SCALE GENOMIC DNA]</scope>
</reference>
<dbReference type="STRING" id="62062.ENSHHUP00000052845"/>
<organism evidence="2 3">
    <name type="scientific">Hucho hucho</name>
    <name type="common">huchen</name>
    <dbReference type="NCBI Taxonomy" id="62062"/>
    <lineage>
        <taxon>Eukaryota</taxon>
        <taxon>Metazoa</taxon>
        <taxon>Chordata</taxon>
        <taxon>Craniata</taxon>
        <taxon>Vertebrata</taxon>
        <taxon>Euteleostomi</taxon>
        <taxon>Actinopterygii</taxon>
        <taxon>Neopterygii</taxon>
        <taxon>Teleostei</taxon>
        <taxon>Protacanthopterygii</taxon>
        <taxon>Salmoniformes</taxon>
        <taxon>Salmonidae</taxon>
        <taxon>Salmoninae</taxon>
        <taxon>Hucho</taxon>
    </lineage>
</organism>
<dbReference type="GeneTree" id="ENSGT01120000278221"/>
<protein>
    <submittedName>
        <fullName evidence="2">Uncharacterized protein</fullName>
    </submittedName>
</protein>
<sequence>GRDSISNQASFLIAGDKYFSQTVLAAYITETGPQSSLTLSSKIIFTNQGIVIPFNNPQVNVFLATKQLTEMLPSTKLGADSLTSLRRLAEALPKKHKSRPDKSRFRKKKWEKDQRTNRTIRAGVCLAGWPQ</sequence>
<feature type="compositionally biased region" description="Basic residues" evidence="1">
    <location>
        <begin position="94"/>
        <end position="109"/>
    </location>
</feature>
<dbReference type="InterPro" id="IPR039370">
    <property type="entry name" value="BTF3"/>
</dbReference>
<dbReference type="AlphaFoldDB" id="A0A4W5NU56"/>
<evidence type="ECO:0000313" key="2">
    <source>
        <dbReference type="Ensembl" id="ENSHHUP00000052845.1"/>
    </source>
</evidence>
<evidence type="ECO:0000313" key="3">
    <source>
        <dbReference type="Proteomes" id="UP000314982"/>
    </source>
</evidence>
<keyword evidence="3" id="KW-1185">Reference proteome</keyword>
<dbReference type="Ensembl" id="ENSHHUT00000054697.1">
    <property type="protein sequence ID" value="ENSHHUP00000052845.1"/>
    <property type="gene ID" value="ENSHHUG00000031753.1"/>
</dbReference>
<proteinExistence type="predicted"/>
<evidence type="ECO:0000256" key="1">
    <source>
        <dbReference type="SAM" id="MobiDB-lite"/>
    </source>
</evidence>
<accession>A0A4W5NU56</accession>
<name>A0A4W5NU56_9TELE</name>
<feature type="region of interest" description="Disordered" evidence="1">
    <location>
        <begin position="90"/>
        <end position="114"/>
    </location>
</feature>